<name>A0A0C3P375_PISTI</name>
<dbReference type="EMBL" id="KN831986">
    <property type="protein sequence ID" value="KIO01749.1"/>
    <property type="molecule type" value="Genomic_DNA"/>
</dbReference>
<proteinExistence type="predicted"/>
<organism evidence="2 3">
    <name type="scientific">Pisolithus tinctorius Marx 270</name>
    <dbReference type="NCBI Taxonomy" id="870435"/>
    <lineage>
        <taxon>Eukaryota</taxon>
        <taxon>Fungi</taxon>
        <taxon>Dikarya</taxon>
        <taxon>Basidiomycota</taxon>
        <taxon>Agaricomycotina</taxon>
        <taxon>Agaricomycetes</taxon>
        <taxon>Agaricomycetidae</taxon>
        <taxon>Boletales</taxon>
        <taxon>Sclerodermatineae</taxon>
        <taxon>Pisolithaceae</taxon>
        <taxon>Pisolithus</taxon>
    </lineage>
</organism>
<evidence type="ECO:0000313" key="3">
    <source>
        <dbReference type="Proteomes" id="UP000054217"/>
    </source>
</evidence>
<evidence type="ECO:0000313" key="2">
    <source>
        <dbReference type="EMBL" id="KIO01749.1"/>
    </source>
</evidence>
<reference evidence="3" key="2">
    <citation type="submission" date="2015-01" db="EMBL/GenBank/DDBJ databases">
        <title>Evolutionary Origins and Diversification of the Mycorrhizal Mutualists.</title>
        <authorList>
            <consortium name="DOE Joint Genome Institute"/>
            <consortium name="Mycorrhizal Genomics Consortium"/>
            <person name="Kohler A."/>
            <person name="Kuo A."/>
            <person name="Nagy L.G."/>
            <person name="Floudas D."/>
            <person name="Copeland A."/>
            <person name="Barry K.W."/>
            <person name="Cichocki N."/>
            <person name="Veneault-Fourrey C."/>
            <person name="LaButti K."/>
            <person name="Lindquist E.A."/>
            <person name="Lipzen A."/>
            <person name="Lundell T."/>
            <person name="Morin E."/>
            <person name="Murat C."/>
            <person name="Riley R."/>
            <person name="Ohm R."/>
            <person name="Sun H."/>
            <person name="Tunlid A."/>
            <person name="Henrissat B."/>
            <person name="Grigoriev I.V."/>
            <person name="Hibbett D.S."/>
            <person name="Martin F."/>
        </authorList>
    </citation>
    <scope>NUCLEOTIDE SEQUENCE [LARGE SCALE GENOMIC DNA]</scope>
    <source>
        <strain evidence="3">Marx 270</strain>
    </source>
</reference>
<dbReference type="AlphaFoldDB" id="A0A0C3P375"/>
<dbReference type="HOGENOM" id="CLU_2027691_0_0_1"/>
<reference evidence="2 3" key="1">
    <citation type="submission" date="2014-04" db="EMBL/GenBank/DDBJ databases">
        <authorList>
            <consortium name="DOE Joint Genome Institute"/>
            <person name="Kuo A."/>
            <person name="Kohler A."/>
            <person name="Costa M.D."/>
            <person name="Nagy L.G."/>
            <person name="Floudas D."/>
            <person name="Copeland A."/>
            <person name="Barry K.W."/>
            <person name="Cichocki N."/>
            <person name="Veneault-Fourrey C."/>
            <person name="LaButti K."/>
            <person name="Lindquist E.A."/>
            <person name="Lipzen A."/>
            <person name="Lundell T."/>
            <person name="Morin E."/>
            <person name="Murat C."/>
            <person name="Sun H."/>
            <person name="Tunlid A."/>
            <person name="Henrissat B."/>
            <person name="Grigoriev I.V."/>
            <person name="Hibbett D.S."/>
            <person name="Martin F."/>
            <person name="Nordberg H.P."/>
            <person name="Cantor M.N."/>
            <person name="Hua S.X."/>
        </authorList>
    </citation>
    <scope>NUCLEOTIDE SEQUENCE [LARGE SCALE GENOMIC DNA]</scope>
    <source>
        <strain evidence="2 3">Marx 270</strain>
    </source>
</reference>
<dbReference type="InParanoid" id="A0A0C3P375"/>
<protein>
    <submittedName>
        <fullName evidence="2">Uncharacterized protein</fullName>
    </submittedName>
</protein>
<gene>
    <name evidence="2" type="ORF">M404DRAFT_1002862</name>
</gene>
<accession>A0A0C3P375</accession>
<feature type="region of interest" description="Disordered" evidence="1">
    <location>
        <begin position="1"/>
        <end position="25"/>
    </location>
</feature>
<sequence>MNSRSNTGRSKHDLKTLTPPTTNHHHLAATTQSSRFLPKISGVQRTALPSHGPTSDPLAGGLTPVVLDRQEISSVDSWSVFQVYGKGSDLENACCERCFLVLLWLHAYCGSTTRKSYPAFRY</sequence>
<dbReference type="Proteomes" id="UP000054217">
    <property type="component" value="Unassembled WGS sequence"/>
</dbReference>
<keyword evidence="3" id="KW-1185">Reference proteome</keyword>
<evidence type="ECO:0000256" key="1">
    <source>
        <dbReference type="SAM" id="MobiDB-lite"/>
    </source>
</evidence>